<sequence length="108" mass="12449">MCNMIHEQIQNMFGSHGPICSNNQRMHNTGMPMSINNRQMHHGGHIMHVNMQAIHRCHGHMHRSKAHLHLGGQTLRICGGNKMPMQAKSIPTIFMWMVTQLLFKKEMI</sequence>
<protein>
    <submittedName>
        <fullName evidence="1">Uncharacterized protein</fullName>
    </submittedName>
</protein>
<reference evidence="1 2" key="1">
    <citation type="submission" date="2024-10" db="EMBL/GenBank/DDBJ databases">
        <authorList>
            <person name="Kim D."/>
        </authorList>
    </citation>
    <scope>NUCLEOTIDE SEQUENCE [LARGE SCALE GENOMIC DNA]</scope>
    <source>
        <strain evidence="1">Taebaek</strain>
    </source>
</reference>
<dbReference type="AlphaFoldDB" id="A0ABD2J5J3"/>
<evidence type="ECO:0000313" key="1">
    <source>
        <dbReference type="EMBL" id="KAL3085975.1"/>
    </source>
</evidence>
<evidence type="ECO:0000313" key="2">
    <source>
        <dbReference type="Proteomes" id="UP001620645"/>
    </source>
</evidence>
<accession>A0ABD2J5J3</accession>
<comment type="caution">
    <text evidence="1">The sequence shown here is derived from an EMBL/GenBank/DDBJ whole genome shotgun (WGS) entry which is preliminary data.</text>
</comment>
<gene>
    <name evidence="1" type="ORF">niasHS_009017</name>
</gene>
<name>A0ABD2J5J3_HETSC</name>
<organism evidence="1 2">
    <name type="scientific">Heterodera schachtii</name>
    <name type="common">Sugarbeet cyst nematode worm</name>
    <name type="synonym">Tylenchus schachtii</name>
    <dbReference type="NCBI Taxonomy" id="97005"/>
    <lineage>
        <taxon>Eukaryota</taxon>
        <taxon>Metazoa</taxon>
        <taxon>Ecdysozoa</taxon>
        <taxon>Nematoda</taxon>
        <taxon>Chromadorea</taxon>
        <taxon>Rhabditida</taxon>
        <taxon>Tylenchina</taxon>
        <taxon>Tylenchomorpha</taxon>
        <taxon>Tylenchoidea</taxon>
        <taxon>Heteroderidae</taxon>
        <taxon>Heteroderinae</taxon>
        <taxon>Heterodera</taxon>
    </lineage>
</organism>
<dbReference type="EMBL" id="JBICCN010000219">
    <property type="protein sequence ID" value="KAL3085975.1"/>
    <property type="molecule type" value="Genomic_DNA"/>
</dbReference>
<keyword evidence="2" id="KW-1185">Reference proteome</keyword>
<proteinExistence type="predicted"/>
<dbReference type="Proteomes" id="UP001620645">
    <property type="component" value="Unassembled WGS sequence"/>
</dbReference>